<evidence type="ECO:0000256" key="1">
    <source>
        <dbReference type="ARBA" id="ARBA00006056"/>
    </source>
</evidence>
<dbReference type="RefSeq" id="WP_210260900.1">
    <property type="nucleotide sequence ID" value="NZ_JABEPP010000001.1"/>
</dbReference>
<dbReference type="Pfam" id="PF02615">
    <property type="entry name" value="Ldh_2"/>
    <property type="match status" value="1"/>
</dbReference>
<dbReference type="PANTHER" id="PTHR11091">
    <property type="entry name" value="OXIDOREDUCTASE-RELATED"/>
    <property type="match status" value="1"/>
</dbReference>
<proteinExistence type="inferred from homology"/>
<dbReference type="Gene3D" id="1.10.1530.10">
    <property type="match status" value="1"/>
</dbReference>
<name>A0A849HVW4_9HYPH</name>
<dbReference type="SUPFAM" id="SSF89733">
    <property type="entry name" value="L-sulfolactate dehydrogenase-like"/>
    <property type="match status" value="1"/>
</dbReference>
<gene>
    <name evidence="3" type="ORF">HJG44_04640</name>
</gene>
<evidence type="ECO:0000256" key="2">
    <source>
        <dbReference type="ARBA" id="ARBA00023002"/>
    </source>
</evidence>
<comment type="caution">
    <text evidence="3">The sequence shown here is derived from an EMBL/GenBank/DDBJ whole genome shotgun (WGS) entry which is preliminary data.</text>
</comment>
<evidence type="ECO:0000313" key="4">
    <source>
        <dbReference type="Proteomes" id="UP000564885"/>
    </source>
</evidence>
<sequence length="355" mass="36372">MSIDEAEEFAAGLLVAAGVAPAPAAAVARHLASSDASGYQSHGLSLLPLYVAEIRAGRVDPAATGRWLQEAGPILVVDGERGLGASVAYPALSRAAEVARAAGVALLAIRNTHHLGRIGAFAEAAAEQGLVSLHFCNVVGRDPVVVPAGGREPRFVTNPLAIGIPRAGDFPVVLDIATSGIALNKARVANDRGERVEPGYLIDAEGRPTTDPGVLFREPKGALLPFGGHKGSGLAILGELLAGAVTGGRTIAPRNIRDGAILNNMLSVLIDPGHLAGDGWHAEAEELLAYIHGCAPVDPRQPVLVPGEPEALAREAAVRDGITYPGPIWGALAGLAAELGVGAEPRPAEAQRKLS</sequence>
<dbReference type="InterPro" id="IPR003767">
    <property type="entry name" value="Malate/L-lactate_DH-like"/>
</dbReference>
<evidence type="ECO:0000313" key="3">
    <source>
        <dbReference type="EMBL" id="NNM71686.1"/>
    </source>
</evidence>
<dbReference type="InterPro" id="IPR043144">
    <property type="entry name" value="Mal/L-sulf/L-lact_DH-like_ah"/>
</dbReference>
<dbReference type="InterPro" id="IPR043143">
    <property type="entry name" value="Mal/L-sulf/L-lact_DH-like_NADP"/>
</dbReference>
<dbReference type="Proteomes" id="UP000564885">
    <property type="component" value="Unassembled WGS sequence"/>
</dbReference>
<dbReference type="EMBL" id="JABEPP010000001">
    <property type="protein sequence ID" value="NNM71686.1"/>
    <property type="molecule type" value="Genomic_DNA"/>
</dbReference>
<accession>A0A849HVW4</accession>
<dbReference type="Gene3D" id="3.30.1370.60">
    <property type="entry name" value="Hypothetical oxidoreductase yiak, domain 2"/>
    <property type="match status" value="1"/>
</dbReference>
<dbReference type="GO" id="GO:0016491">
    <property type="term" value="F:oxidoreductase activity"/>
    <property type="evidence" value="ECO:0007669"/>
    <property type="project" value="UniProtKB-KW"/>
</dbReference>
<protein>
    <submittedName>
        <fullName evidence="3">Ldh family oxidoreductase</fullName>
    </submittedName>
</protein>
<comment type="similarity">
    <text evidence="1">Belongs to the LDH2/MDH2 oxidoreductase family.</text>
</comment>
<keyword evidence="2" id="KW-0560">Oxidoreductase</keyword>
<dbReference type="AlphaFoldDB" id="A0A849HVW4"/>
<keyword evidence="4" id="KW-1185">Reference proteome</keyword>
<dbReference type="InterPro" id="IPR036111">
    <property type="entry name" value="Mal/L-sulfo/L-lacto_DH-like_sf"/>
</dbReference>
<organism evidence="3 4">
    <name type="scientific">Enterovirga aerilata</name>
    <dbReference type="NCBI Taxonomy" id="2730920"/>
    <lineage>
        <taxon>Bacteria</taxon>
        <taxon>Pseudomonadati</taxon>
        <taxon>Pseudomonadota</taxon>
        <taxon>Alphaproteobacteria</taxon>
        <taxon>Hyphomicrobiales</taxon>
        <taxon>Methylobacteriaceae</taxon>
        <taxon>Enterovirga</taxon>
    </lineage>
</organism>
<reference evidence="3 4" key="1">
    <citation type="submission" date="2020-04" db="EMBL/GenBank/DDBJ databases">
        <title>Enterovirga sp. isolate from soil.</title>
        <authorList>
            <person name="Chea S."/>
            <person name="Kim D.-U."/>
        </authorList>
    </citation>
    <scope>NUCLEOTIDE SEQUENCE [LARGE SCALE GENOMIC DNA]</scope>
    <source>
        <strain evidence="3 4">DB1703</strain>
    </source>
</reference>
<dbReference type="PANTHER" id="PTHR11091:SF0">
    <property type="entry name" value="MALATE DEHYDROGENASE"/>
    <property type="match status" value="1"/>
</dbReference>